<keyword evidence="1" id="KW-0812">Transmembrane</keyword>
<accession>A0A927C6Y0</accession>
<dbReference type="AlphaFoldDB" id="A0A927C6Y0"/>
<evidence type="ECO:0000313" key="3">
    <source>
        <dbReference type="EMBL" id="MBD2862498.1"/>
    </source>
</evidence>
<keyword evidence="1" id="KW-0472">Membrane</keyword>
<evidence type="ECO:0000313" key="4">
    <source>
        <dbReference type="Proteomes" id="UP000639396"/>
    </source>
</evidence>
<evidence type="ECO:0000259" key="2">
    <source>
        <dbReference type="Pfam" id="PF18705"/>
    </source>
</evidence>
<name>A0A927C6Y0_9BACL</name>
<evidence type="ECO:0000256" key="1">
    <source>
        <dbReference type="SAM" id="Phobius"/>
    </source>
</evidence>
<reference evidence="3" key="1">
    <citation type="submission" date="2020-09" db="EMBL/GenBank/DDBJ databases">
        <title>A novel bacterium of genus Paenibacillus, isolated from South China Sea.</title>
        <authorList>
            <person name="Huang H."/>
            <person name="Mo K."/>
            <person name="Hu Y."/>
        </authorList>
    </citation>
    <scope>NUCLEOTIDE SEQUENCE</scope>
    <source>
        <strain evidence="3">IB182363</strain>
    </source>
</reference>
<keyword evidence="1" id="KW-1133">Transmembrane helix</keyword>
<dbReference type="EMBL" id="JACXJA010000012">
    <property type="protein sequence ID" value="MBD2862498.1"/>
    <property type="molecule type" value="Genomic_DNA"/>
</dbReference>
<feature type="domain" description="DUF5643" evidence="2">
    <location>
        <begin position="214"/>
        <end position="317"/>
    </location>
</feature>
<dbReference type="Gene3D" id="2.60.40.1630">
    <property type="entry name" value="bacillus anthracis domain"/>
    <property type="match status" value="1"/>
</dbReference>
<dbReference type="Pfam" id="PF18705">
    <property type="entry name" value="DUF5643"/>
    <property type="match status" value="1"/>
</dbReference>
<dbReference type="Proteomes" id="UP000639396">
    <property type="component" value="Unassembled WGS sequence"/>
</dbReference>
<comment type="caution">
    <text evidence="3">The sequence shown here is derived from an EMBL/GenBank/DDBJ whole genome shotgun (WGS) entry which is preliminary data.</text>
</comment>
<gene>
    <name evidence="3" type="ORF">IDH45_10940</name>
</gene>
<sequence>MSNQLDELLKQSAGRLNRHRLVLEEKPRTLAPVGRRYPKRMVMTCMLLFICFATLMLPLSSKVLAYVVNLLRIEGFQQVVEKGLSTPVGQESLQQGIKLSVENIYADQGELVFDMVQSFTKDAASRSMLNTNDVQLFIDGKKLAFHSGGEFQDLQDGRYGGIIYYHSNYGYEEGPGGLLPEQFRLTIKVSRVGDIQGNWSLELPVSRELSDQATRTFEPGISHEVNGIIINVARVVMTPLSTTIDYEMTVPENYSFTDPSAISSIQVQDEKGYIMGMGFVGGEGEAVEGDRKKYRFTDEHLRTPKETPEELVIIPQRRVMERQDEWGTYFRGEALEPYVFRVPLLSGAEKRE</sequence>
<dbReference type="Gene3D" id="2.60.40.1640">
    <property type="entry name" value="Conserved domain protein"/>
    <property type="match status" value="1"/>
</dbReference>
<dbReference type="InterPro" id="IPR040680">
    <property type="entry name" value="DUF5643"/>
</dbReference>
<dbReference type="RefSeq" id="WP_190927473.1">
    <property type="nucleotide sequence ID" value="NZ_JACXJA010000012.1"/>
</dbReference>
<keyword evidence="4" id="KW-1185">Reference proteome</keyword>
<organism evidence="3 4">
    <name type="scientific">Paenibacillus oceani</name>
    <dbReference type="NCBI Taxonomy" id="2772510"/>
    <lineage>
        <taxon>Bacteria</taxon>
        <taxon>Bacillati</taxon>
        <taxon>Bacillota</taxon>
        <taxon>Bacilli</taxon>
        <taxon>Bacillales</taxon>
        <taxon>Paenibacillaceae</taxon>
        <taxon>Paenibacillus</taxon>
    </lineage>
</organism>
<protein>
    <submittedName>
        <fullName evidence="3">DUF4179 domain-containing protein</fullName>
    </submittedName>
</protein>
<proteinExistence type="predicted"/>
<feature type="transmembrane region" description="Helical" evidence="1">
    <location>
        <begin position="45"/>
        <end position="68"/>
    </location>
</feature>